<evidence type="ECO:0000259" key="6">
    <source>
        <dbReference type="Pfam" id="PF00081"/>
    </source>
</evidence>
<evidence type="ECO:0000256" key="2">
    <source>
        <dbReference type="ARBA" id="ARBA00012682"/>
    </source>
</evidence>
<evidence type="ECO:0000256" key="3">
    <source>
        <dbReference type="ARBA" id="ARBA00022723"/>
    </source>
</evidence>
<evidence type="ECO:0000256" key="4">
    <source>
        <dbReference type="ARBA" id="ARBA00023002"/>
    </source>
</evidence>
<dbReference type="PANTHER" id="PTHR43595:SF2">
    <property type="entry name" value="SMALL RIBOSOMAL SUBUNIT PROTEIN MS42"/>
    <property type="match status" value="1"/>
</dbReference>
<dbReference type="Pfam" id="PF00081">
    <property type="entry name" value="Sod_Fe_N"/>
    <property type="match status" value="1"/>
</dbReference>
<proteinExistence type="inferred from homology"/>
<dbReference type="InterPro" id="IPR019833">
    <property type="entry name" value="Mn/Fe_SOD_BS"/>
</dbReference>
<dbReference type="PANTHER" id="PTHR43595">
    <property type="entry name" value="37S RIBOSOMAL PROTEIN S26, MITOCHONDRIAL"/>
    <property type="match status" value="1"/>
</dbReference>
<comment type="function">
    <text evidence="5">Destroys radicals which are normally produced within the cells and which are toxic to biological systems.</text>
</comment>
<dbReference type="Proteomes" id="UP001299068">
    <property type="component" value="Unassembled WGS sequence"/>
</dbReference>
<dbReference type="PRINTS" id="PR01703">
    <property type="entry name" value="MNSODISMTASE"/>
</dbReference>
<evidence type="ECO:0000313" key="8">
    <source>
        <dbReference type="EMBL" id="MBY0754508.1"/>
    </source>
</evidence>
<dbReference type="InterPro" id="IPR001189">
    <property type="entry name" value="Mn/Fe_SOD"/>
</dbReference>
<evidence type="ECO:0000313" key="9">
    <source>
        <dbReference type="Proteomes" id="UP001299068"/>
    </source>
</evidence>
<dbReference type="RefSeq" id="WP_221859212.1">
    <property type="nucleotide sequence ID" value="NZ_JAIKTU010000003.1"/>
</dbReference>
<protein>
    <recommendedName>
        <fullName evidence="2 5">Superoxide dismutase</fullName>
        <ecNumber evidence="2 5">1.15.1.1</ecNumber>
    </recommendedName>
</protein>
<comment type="similarity">
    <text evidence="1 5">Belongs to the iron/manganese superoxide dismutase family.</text>
</comment>
<dbReference type="PIRSF" id="PIRSF000349">
    <property type="entry name" value="SODismutase"/>
    <property type="match status" value="1"/>
</dbReference>
<dbReference type="InterPro" id="IPR019832">
    <property type="entry name" value="Mn/Fe_SOD_C"/>
</dbReference>
<accession>A0ABS7KUL6</accession>
<evidence type="ECO:0000259" key="7">
    <source>
        <dbReference type="Pfam" id="PF02777"/>
    </source>
</evidence>
<evidence type="ECO:0000256" key="1">
    <source>
        <dbReference type="ARBA" id="ARBA00008714"/>
    </source>
</evidence>
<feature type="domain" description="Manganese/iron superoxide dismutase N-terminal" evidence="6">
    <location>
        <begin position="5"/>
        <end position="89"/>
    </location>
</feature>
<sequence length="205" mass="23668">MEKRFTLKPLPYPYDALEPVIDERTVMIHHDKHQQTYVDNLNKALEKYPRFFNFSVEEILKNLDEIPEDIRQAVINNAGGVYNHEFYWDGIGPNKGGVPTGDLKMAIDKTFGSYANCIAKLKAAALGQFGSGWAWLVLNENKELEITSTPNQICPVSTDQTPLLTIDVWEHAYYLKYQNRRADYVTNFFELINWDVVSDRFNKAK</sequence>
<dbReference type="EC" id="1.15.1.1" evidence="2 5"/>
<keyword evidence="9" id="KW-1185">Reference proteome</keyword>
<dbReference type="InterPro" id="IPR036324">
    <property type="entry name" value="Mn/Fe_SOD_N_sf"/>
</dbReference>
<organism evidence="8 9">
    <name type="scientific">Clostridium sardiniense</name>
    <name type="common">Clostridium absonum</name>
    <dbReference type="NCBI Taxonomy" id="29369"/>
    <lineage>
        <taxon>Bacteria</taxon>
        <taxon>Bacillati</taxon>
        <taxon>Bacillota</taxon>
        <taxon>Clostridia</taxon>
        <taxon>Eubacteriales</taxon>
        <taxon>Clostridiaceae</taxon>
        <taxon>Clostridium</taxon>
    </lineage>
</organism>
<keyword evidence="3 5" id="KW-0479">Metal-binding</keyword>
<dbReference type="Gene3D" id="3.55.40.20">
    <property type="entry name" value="Iron/manganese superoxide dismutase, C-terminal domain"/>
    <property type="match status" value="1"/>
</dbReference>
<dbReference type="InterPro" id="IPR019831">
    <property type="entry name" value="Mn/Fe_SOD_N"/>
</dbReference>
<keyword evidence="4 5" id="KW-0560">Oxidoreductase</keyword>
<dbReference type="Pfam" id="PF02777">
    <property type="entry name" value="Sod_Fe_C"/>
    <property type="match status" value="1"/>
</dbReference>
<feature type="domain" description="Manganese/iron superoxide dismutase C-terminal" evidence="7">
    <location>
        <begin position="99"/>
        <end position="200"/>
    </location>
</feature>
<reference evidence="8 9" key="1">
    <citation type="journal article" date="2021" name="Cell Host Microbe">
        <title>in vivo commensal control of Clostridioides difficile virulence.</title>
        <authorList>
            <person name="Girinathan B.P."/>
            <person name="Dibenedetto N."/>
            <person name="Worley J.N."/>
            <person name="Peltier J."/>
            <person name="Arrieta-Ortiz M.L."/>
            <person name="Rupa Christinal Immanuel S."/>
            <person name="Lavin R."/>
            <person name="Delaney M.L."/>
            <person name="Cummins C."/>
            <person name="Hoffmann M."/>
            <person name="Luo Y."/>
            <person name="Gonzalez-Escalona N."/>
            <person name="Allard M."/>
            <person name="Onderdonk A.B."/>
            <person name="Gerber G.K."/>
            <person name="Sonenshein A.L."/>
            <person name="Baliga N."/>
            <person name="Dupuy B."/>
            <person name="Bry L."/>
        </authorList>
    </citation>
    <scope>NUCLEOTIDE SEQUENCE [LARGE SCALE GENOMIC DNA]</scope>
    <source>
        <strain evidence="8 9">DSM 599</strain>
    </source>
</reference>
<dbReference type="Gene3D" id="1.10.287.990">
    <property type="entry name" value="Fe,Mn superoxide dismutase (SOD) domain"/>
    <property type="match status" value="1"/>
</dbReference>
<dbReference type="InterPro" id="IPR036314">
    <property type="entry name" value="SOD_C_sf"/>
</dbReference>
<dbReference type="PROSITE" id="PS00088">
    <property type="entry name" value="SOD_MN"/>
    <property type="match status" value="1"/>
</dbReference>
<comment type="caution">
    <text evidence="8">The sequence shown here is derived from an EMBL/GenBank/DDBJ whole genome shotgun (WGS) entry which is preliminary data.</text>
</comment>
<dbReference type="EMBL" id="JAIKTU010000003">
    <property type="protein sequence ID" value="MBY0754508.1"/>
    <property type="molecule type" value="Genomic_DNA"/>
</dbReference>
<dbReference type="SUPFAM" id="SSF54719">
    <property type="entry name" value="Fe,Mn superoxide dismutase (SOD), C-terminal domain"/>
    <property type="match status" value="1"/>
</dbReference>
<name>A0ABS7KUL6_CLOSR</name>
<gene>
    <name evidence="8" type="ORF">K5V21_03460</name>
</gene>
<evidence type="ECO:0000256" key="5">
    <source>
        <dbReference type="RuleBase" id="RU000414"/>
    </source>
</evidence>
<dbReference type="SUPFAM" id="SSF46609">
    <property type="entry name" value="Fe,Mn superoxide dismutase (SOD), N-terminal domain"/>
    <property type="match status" value="1"/>
</dbReference>
<comment type="catalytic activity">
    <reaction evidence="5">
        <text>2 superoxide + 2 H(+) = H2O2 + O2</text>
        <dbReference type="Rhea" id="RHEA:20696"/>
        <dbReference type="ChEBI" id="CHEBI:15378"/>
        <dbReference type="ChEBI" id="CHEBI:15379"/>
        <dbReference type="ChEBI" id="CHEBI:16240"/>
        <dbReference type="ChEBI" id="CHEBI:18421"/>
        <dbReference type="EC" id="1.15.1.1"/>
    </reaction>
</comment>